<evidence type="ECO:0000313" key="2">
    <source>
        <dbReference type="EMBL" id="ROT43308.1"/>
    </source>
</evidence>
<feature type="compositionally biased region" description="Basic and acidic residues" evidence="1">
    <location>
        <begin position="598"/>
        <end position="640"/>
    </location>
</feature>
<feature type="region of interest" description="Disordered" evidence="1">
    <location>
        <begin position="345"/>
        <end position="383"/>
    </location>
</feature>
<accession>A0A3N2Q9H3</accession>
<proteinExistence type="predicted"/>
<feature type="compositionally biased region" description="Pro residues" evidence="1">
    <location>
        <begin position="61"/>
        <end position="73"/>
    </location>
</feature>
<dbReference type="RefSeq" id="XP_028471114.1">
    <property type="nucleotide sequence ID" value="XM_028609477.1"/>
</dbReference>
<feature type="compositionally biased region" description="Basic and acidic residues" evidence="1">
    <location>
        <begin position="1"/>
        <end position="10"/>
    </location>
</feature>
<keyword evidence="3" id="KW-1185">Reference proteome</keyword>
<dbReference type="AlphaFoldDB" id="A0A3N2Q9H3"/>
<dbReference type="Proteomes" id="UP000272025">
    <property type="component" value="Unassembled WGS sequence"/>
</dbReference>
<feature type="compositionally biased region" description="Low complexity" evidence="1">
    <location>
        <begin position="542"/>
        <end position="552"/>
    </location>
</feature>
<protein>
    <submittedName>
        <fullName evidence="2">Uncharacterized protein</fullName>
    </submittedName>
</protein>
<feature type="region of interest" description="Disordered" evidence="1">
    <location>
        <begin position="1"/>
        <end position="156"/>
    </location>
</feature>
<name>A0A3N2Q9H3_SODAK</name>
<gene>
    <name evidence="2" type="ORF">SODALDRAFT_319794</name>
</gene>
<dbReference type="STRING" id="1314773.A0A3N2Q9H3"/>
<evidence type="ECO:0000256" key="1">
    <source>
        <dbReference type="SAM" id="MobiDB-lite"/>
    </source>
</evidence>
<dbReference type="EMBL" id="ML119051">
    <property type="protein sequence ID" value="ROT43308.1"/>
    <property type="molecule type" value="Genomic_DNA"/>
</dbReference>
<feature type="compositionally biased region" description="Polar residues" evidence="1">
    <location>
        <begin position="520"/>
        <end position="529"/>
    </location>
</feature>
<sequence length="728" mass="79883">MDQTKVESRPEAPPATSAKPVSSPSIDREPLESPFSPKTTEDNDNNPQPHQHSAEDDDELSPPPENIPSPALPGSPASSPPADEQASDEIIVNSNRNGPDRPSPFHVVSDPEDETMPDADADDDDDDNDNQDQDQDQDRDRRYPQTTAYPKRKRTSTFADLSENTIDAVTINDIMAAARSRPVRRQAAGYNNSGVVLGYWRDSPVADDEGKHAVIGFIDVRDRLRTRIQVATRAGETAKEPVPPGPGGLWVTFERIVFEPYLVGLNHHQIKEFVKRRAGARNEDPDAKLEADLAAVEDAKRRVLENPHSDAAPAPAVAYGPTLPDDAIISASAKRRKLAGGPATILGGAPMAPPPVPAQSSRSADPRRVLPSARSPSETSPLLADSVPIFDPLTGTRPTRIVVGYWKPSEAPDPRDRHAVLGILGHNDNFRVKVIRETRDGRYVDGNFPSGAGALWIQWSETELEPHIKHLSRVEVKEYVRVRQYQIDKGEKAEERPHNETHAVYVAQRRALHIIRTGALPTSSSQSQMEDGADDASLAEPASVGASVGAGARNEGRSSLGGQDHLRTSHRRQSVVPAGRNSLSDLDSRRSSRSPHAVRRDIDSQARREVGRLEQYERSRAQSNADREADREAAAADSSERTTAARSAGLANGFHARDEVQQLDDIWQKQEEQRSRANNENIKFYGGTKYERKSTGPFVGKLVSQGVLISIDGEDYVEYRVLTKPSFC</sequence>
<dbReference type="GeneID" id="39577955"/>
<feature type="compositionally biased region" description="Acidic residues" evidence="1">
    <location>
        <begin position="110"/>
        <end position="135"/>
    </location>
</feature>
<organism evidence="2 3">
    <name type="scientific">Sodiomyces alkalinus (strain CBS 110278 / VKM F-3762 / F11)</name>
    <name type="common">Alkaliphilic filamentous fungus</name>
    <dbReference type="NCBI Taxonomy" id="1314773"/>
    <lineage>
        <taxon>Eukaryota</taxon>
        <taxon>Fungi</taxon>
        <taxon>Dikarya</taxon>
        <taxon>Ascomycota</taxon>
        <taxon>Pezizomycotina</taxon>
        <taxon>Sordariomycetes</taxon>
        <taxon>Hypocreomycetidae</taxon>
        <taxon>Glomerellales</taxon>
        <taxon>Plectosphaerellaceae</taxon>
        <taxon>Sodiomyces</taxon>
    </lineage>
</organism>
<dbReference type="OrthoDB" id="5235778at2759"/>
<feature type="region of interest" description="Disordered" evidence="1">
    <location>
        <begin position="518"/>
        <end position="652"/>
    </location>
</feature>
<reference evidence="2 3" key="1">
    <citation type="journal article" date="2018" name="Mol. Ecol.">
        <title>The obligate alkalophilic soda-lake fungus Sodiomyces alkalinus has shifted to a protein diet.</title>
        <authorList>
            <person name="Grum-Grzhimaylo A.A."/>
            <person name="Falkoski D.L."/>
            <person name="van den Heuvel J."/>
            <person name="Valero-Jimenez C.A."/>
            <person name="Min B."/>
            <person name="Choi I.G."/>
            <person name="Lipzen A."/>
            <person name="Daum C.G."/>
            <person name="Aanen D.K."/>
            <person name="Tsang A."/>
            <person name="Henrissat B."/>
            <person name="Bilanenko E.N."/>
            <person name="de Vries R.P."/>
            <person name="van Kan J.A.L."/>
            <person name="Grigoriev I.V."/>
            <person name="Debets A.J.M."/>
        </authorList>
    </citation>
    <scope>NUCLEOTIDE SEQUENCE [LARGE SCALE GENOMIC DNA]</scope>
    <source>
        <strain evidence="2 3">F11</strain>
    </source>
</reference>
<evidence type="ECO:0000313" key="3">
    <source>
        <dbReference type="Proteomes" id="UP000272025"/>
    </source>
</evidence>